<dbReference type="AlphaFoldDB" id="A0A7H2BJS2"/>
<dbReference type="KEGG" id="rama:IDM48_00165"/>
<dbReference type="Pfam" id="PF11829">
    <property type="entry name" value="DUF3349"/>
    <property type="match status" value="1"/>
</dbReference>
<keyword evidence="2" id="KW-1185">Reference proteome</keyword>
<evidence type="ECO:0000313" key="1">
    <source>
        <dbReference type="EMBL" id="QNV39918.1"/>
    </source>
</evidence>
<reference evidence="1 2" key="1">
    <citation type="submission" date="2020-09" db="EMBL/GenBank/DDBJ databases">
        <title>Investigation of environmental microbe.</title>
        <authorList>
            <person name="Ou Y."/>
            <person name="Kang Q."/>
        </authorList>
    </citation>
    <scope>NUCLEOTIDE SEQUENCE [LARGE SCALE GENOMIC DNA]</scope>
    <source>
        <strain evidence="1 2">KJZ-9</strain>
    </source>
</reference>
<dbReference type="InterPro" id="IPR021784">
    <property type="entry name" value="DUF3349"/>
</dbReference>
<gene>
    <name evidence="1" type="ORF">IDM48_00165</name>
</gene>
<organism evidence="1 2">
    <name type="scientific">Rothia amarae</name>
    <dbReference type="NCBI Taxonomy" id="169480"/>
    <lineage>
        <taxon>Bacteria</taxon>
        <taxon>Bacillati</taxon>
        <taxon>Actinomycetota</taxon>
        <taxon>Actinomycetes</taxon>
        <taxon>Micrococcales</taxon>
        <taxon>Micrococcaceae</taxon>
        <taxon>Rothia</taxon>
    </lineage>
</organism>
<dbReference type="Gene3D" id="1.10.150.430">
    <property type="entry name" value="DUF3349, helical bundle"/>
    <property type="match status" value="1"/>
</dbReference>
<protein>
    <submittedName>
        <fullName evidence="1">DUF3349 domain-containing protein</fullName>
    </submittedName>
</protein>
<dbReference type="RefSeq" id="WP_151147133.1">
    <property type="nucleotide sequence ID" value="NZ_CP061538.1"/>
</dbReference>
<dbReference type="EMBL" id="CP061538">
    <property type="protein sequence ID" value="QNV39918.1"/>
    <property type="molecule type" value="Genomic_DNA"/>
</dbReference>
<proteinExistence type="predicted"/>
<accession>A0A7H2BJS2</accession>
<sequence length="143" mass="16127">MPQRNVVNRVIDWLSVGYPEDVPPQDRAAVMAVLRHRLNDQQLEEVIRRLMATRAARGEEYVSDERINEYIRKVVDDVPGPQEIDRVARILGAHGLLISEEHFGPEDSVSQSDTEGFVHYDDPTTEELKIAEAVAAKVPGLEN</sequence>
<evidence type="ECO:0000313" key="2">
    <source>
        <dbReference type="Proteomes" id="UP000516421"/>
    </source>
</evidence>
<dbReference type="InterPro" id="IPR044918">
    <property type="entry name" value="DUF3349_helical"/>
</dbReference>
<dbReference type="Proteomes" id="UP000516421">
    <property type="component" value="Chromosome"/>
</dbReference>
<name>A0A7H2BJS2_9MICC</name>